<gene>
    <name evidence="2" type="ORF">JIN85_01215</name>
</gene>
<proteinExistence type="predicted"/>
<keyword evidence="3" id="KW-1185">Reference proteome</keyword>
<evidence type="ECO:0000256" key="1">
    <source>
        <dbReference type="SAM" id="Coils"/>
    </source>
</evidence>
<evidence type="ECO:0000313" key="2">
    <source>
        <dbReference type="EMBL" id="MBK1881011.1"/>
    </source>
</evidence>
<sequence>MASLNPFAAIEKLIDEHGSAKIMKERLALAADQYSVLERENASLREQLANALSENETLKSCKLDLEKEIVELRPEIYLLEDPAKNILQALFDASAGIDIDTLIGRFSMGVNELRFHLESLMDLEFIKNHSGWPGSIYTDGYGQVHHSRGVPESFSILKKGRVYIMRGRIG</sequence>
<feature type="coiled-coil region" evidence="1">
    <location>
        <begin position="20"/>
        <end position="61"/>
    </location>
</feature>
<dbReference type="Proteomes" id="UP000603141">
    <property type="component" value="Unassembled WGS sequence"/>
</dbReference>
<keyword evidence="1" id="KW-0175">Coiled coil</keyword>
<reference evidence="2" key="1">
    <citation type="submission" date="2021-01" db="EMBL/GenBank/DDBJ databases">
        <title>Modified the classification status of verrucomicrobia.</title>
        <authorList>
            <person name="Feng X."/>
        </authorList>
    </citation>
    <scope>NUCLEOTIDE SEQUENCE</scope>
    <source>
        <strain evidence="2">KCTC 22041</strain>
    </source>
</reference>
<protein>
    <submittedName>
        <fullName evidence="2">Uncharacterized protein</fullName>
    </submittedName>
</protein>
<name>A0A934S597_9BACT</name>
<dbReference type="RefSeq" id="WP_200266761.1">
    <property type="nucleotide sequence ID" value="NZ_JAENIJ010000001.1"/>
</dbReference>
<organism evidence="2 3">
    <name type="scientific">Luteolibacter pohnpeiensis</name>
    <dbReference type="NCBI Taxonomy" id="454153"/>
    <lineage>
        <taxon>Bacteria</taxon>
        <taxon>Pseudomonadati</taxon>
        <taxon>Verrucomicrobiota</taxon>
        <taxon>Verrucomicrobiia</taxon>
        <taxon>Verrucomicrobiales</taxon>
        <taxon>Verrucomicrobiaceae</taxon>
        <taxon>Luteolibacter</taxon>
    </lineage>
</organism>
<dbReference type="AlphaFoldDB" id="A0A934S597"/>
<evidence type="ECO:0000313" key="3">
    <source>
        <dbReference type="Proteomes" id="UP000603141"/>
    </source>
</evidence>
<dbReference type="EMBL" id="JAENIJ010000001">
    <property type="protein sequence ID" value="MBK1881011.1"/>
    <property type="molecule type" value="Genomic_DNA"/>
</dbReference>
<comment type="caution">
    <text evidence="2">The sequence shown here is derived from an EMBL/GenBank/DDBJ whole genome shotgun (WGS) entry which is preliminary data.</text>
</comment>
<accession>A0A934S597</accession>